<accession>A0A1V9FDN2</accession>
<dbReference type="SUPFAM" id="SSF49313">
    <property type="entry name" value="Cadherin-like"/>
    <property type="match status" value="2"/>
</dbReference>
<feature type="chain" id="PRO_5012008963" description="Fibronectin type-III domain-containing protein" evidence="2">
    <location>
        <begin position="21"/>
        <end position="2029"/>
    </location>
</feature>
<reference evidence="5" key="1">
    <citation type="submission" date="2016-04" db="EMBL/GenBank/DDBJ databases">
        <authorList>
            <person name="Chen L."/>
            <person name="Zhuang W."/>
            <person name="Wang G."/>
        </authorList>
    </citation>
    <scope>NUCLEOTIDE SEQUENCE [LARGE SCALE GENOMIC DNA]</scope>
    <source>
        <strain evidence="5">208</strain>
    </source>
</reference>
<feature type="signal peptide" evidence="2">
    <location>
        <begin position="1"/>
        <end position="20"/>
    </location>
</feature>
<gene>
    <name evidence="4" type="ORF">A4R26_04475</name>
</gene>
<dbReference type="GO" id="GO:0016020">
    <property type="term" value="C:membrane"/>
    <property type="evidence" value="ECO:0007669"/>
    <property type="project" value="InterPro"/>
</dbReference>
<dbReference type="Pfam" id="PF17963">
    <property type="entry name" value="Big_9"/>
    <property type="match status" value="1"/>
</dbReference>
<evidence type="ECO:0000256" key="1">
    <source>
        <dbReference type="SAM" id="MobiDB-lite"/>
    </source>
</evidence>
<evidence type="ECO:0000313" key="5">
    <source>
        <dbReference type="Proteomes" id="UP000192276"/>
    </source>
</evidence>
<dbReference type="NCBIfam" id="TIGR03696">
    <property type="entry name" value="Rhs_assc_core"/>
    <property type="match status" value="1"/>
</dbReference>
<name>A0A1V9FDN2_9BACT</name>
<sequence length="2029" mass="221671">MIRYLIAFLLFTVLGQSAVAQGSWVTMVTPGTTYSYTLDGAYNDEAWWSVSGGYIVGGQGTKTVSIIWTVVDADCSPGYLTASDGNGNDAETEIAIMAVTPGQAYPTFQYIKAGQTPATLECSPATNHGGSDYENIGYEWEYSYDYENWYPAGGSGTSFSPGPVSQKTYYRVHLISTCYFLYTNTVVVDVQPLLPTPQNLTANLVTARQINLQWTDNNVAETQYQVFRSTGNNVSYLLLATLPANTTGYVDNAVVGNTTYYYKIKAVSPDNMSLLSNEAFATTGNAAPVINGLTDLSMPVNSTLSIPVTASDIDNGVLTLSISGEPNQTTFTDNGNGTGVIFISQAASANAGTYPIIVTVTDQHGGSAQRTFNLVISAIVPPSIANIPDVSLQENDQKTIDMFAAGNGTLPITNWSFPSGLPSFVQYVSVNNNQGQLIAKPGSGTVGVYNISVRVEDAAGSFAVETFTITIIPELLKAGNIFYFPDQRLLMGELPRGGSCNGLYKYQWQQTDNPANPYQDVENAIGNSLIPDVSGTQYFRLKVTCGIETAYSNVVTVSPGTVISDNNFIRTYEYFKPGITYQDMRNHSLREGKETTQYIDKLGRPSQTVVQKGSLVTGASNSPVDLVSPVEYDAMSHESVINLPFAANTAGGNTSLNDGAFKANVNPQQQFFYSDNNTGSPVFGQGETVYKGKINYEASPLERVEKIMPAGNNWAGNNKGTENKYWYNTTVDAVRAWKIDDPLPGDLYGAISTSAAYDPGQLVKDVLVNEEGKQIIEFTDKEGHLVLKKVQLTASNDDGATGSDHTGWLCTYYIYDDLGMLRAVVQPKGVELLIAGGWNFSTNADVQTEQCFRYEYDDRKRMIIKKLPGAEPVQMVYDAGDRLVMLQDGNMRKPNSMQWLVTQYDGLNRGTSIYMITDPVNNADYHRGQAKGSLSYPNVAAYTNELLTEKHYDNYNGLSGFNTTQLNASGYGSYLDAGPSEFPEPLQVSENVIGKVAWTRTKVLGQSGYITSCNLYDEKGRVIQVQTVNHTGQMDVVTYQYNFSGEVLRSHLKTRIGSNQQTHEIGTKNNYDDLRRLTSIEKKFNGSDWKPILEMKYNAVGQVISRTFSPDFNNNAGLQTIDYDYNIRGWLLGANRQYLTVEGQTSDGKLFGFELGYDKVANKSGDAFNKTYLNGDIAGVLWKSDGDDIRRKYDFTYDAASRLLKGDFIQQNDDDHLWNKLKVNYDIKLGDGDHPDQAYDANGNIKRLQQWGYKISGSEQIDDLIYNYYKGDNSNKLATVSDAAQGGTSPTTAGAGLGDFADRNGNGNDYGYDANGNMVTDKNKRIDSGVTPTDNTDGAIVYNYLNLPQQVAVKDANGNSKGTISYIYDAGGNKLQKIVTEPNVSVEYNKQQYNTTVTTTTTYLNGFVYESKDYDNPALVTEEYSDKLLYISHEEGRIRYVAAVSGTPAHFEYDYFVKDYLGNIRMVLTEEETTRHYMATMEMGANNKIRDDEKALFSNIDASSCSVGIAQYPIDPNNPNANQFVARLNGSGQKIGPGIVLKVMAGDKVDVGVKYLYRSNGSGNTTSSAVNDIFSSLAGGVSSAAGGAKGPLATLSNPAVSPLLGIVNMFRQTNNPDVPNKPKAYLNWILLDEQFNYVKTYPQSYALPVEDPDQVLPLLKNDIPITKNGYLYVYVSNETQFWDVYFDDLFVKHYTGPLAEETHYQPFGLTMAGISAKAFKPNYVENKLKFGDKEHQSGEFKDGSGLEAYDFGARMYDPQVGRWHTIDPKSDAMRRHSPYNYAFDNPLRFIDPDGMSPTDDIYTRNGKVYARVRNKDTYDRVMEIKAGDITVIPGADGVDAWTNTPDFQTTDPKIVPHQKYNDKFVAVIKKPEAKASVTKKSQESEPSSSVLPEATAKTNDIIGVGADIVDNGAAGGAKALVNIAKKSTDGAVKGGAVATAKALRGLSLGAKILGTASGALDAGVAGTDFVNALTNPNASPQEVKAAYVKVLVKTTIFAIGFSNPITGVALGVLDAFGATDWVADKISKW</sequence>
<dbReference type="InterPro" id="IPR036116">
    <property type="entry name" value="FN3_sf"/>
</dbReference>
<dbReference type="PROSITE" id="PS50853">
    <property type="entry name" value="FN3"/>
    <property type="match status" value="1"/>
</dbReference>
<dbReference type="RefSeq" id="WP_081168492.1">
    <property type="nucleotide sequence ID" value="NZ_LWBP01000199.1"/>
</dbReference>
<dbReference type="Pfam" id="PF20041">
    <property type="entry name" value="DUF6443"/>
    <property type="match status" value="1"/>
</dbReference>
<dbReference type="EMBL" id="LWBP01000199">
    <property type="protein sequence ID" value="OQP56422.1"/>
    <property type="molecule type" value="Genomic_DNA"/>
</dbReference>
<organism evidence="4 5">
    <name type="scientific">Niastella populi</name>
    <dbReference type="NCBI Taxonomy" id="550983"/>
    <lineage>
        <taxon>Bacteria</taxon>
        <taxon>Pseudomonadati</taxon>
        <taxon>Bacteroidota</taxon>
        <taxon>Chitinophagia</taxon>
        <taxon>Chitinophagales</taxon>
        <taxon>Chitinophagaceae</taxon>
        <taxon>Niastella</taxon>
    </lineage>
</organism>
<dbReference type="InterPro" id="IPR013783">
    <property type="entry name" value="Ig-like_fold"/>
</dbReference>
<keyword evidence="2" id="KW-0732">Signal</keyword>
<protein>
    <recommendedName>
        <fullName evidence="3">Fibronectin type-III domain-containing protein</fullName>
    </recommendedName>
</protein>
<evidence type="ECO:0000256" key="2">
    <source>
        <dbReference type="SAM" id="SignalP"/>
    </source>
</evidence>
<dbReference type="Gene3D" id="2.60.40.10">
    <property type="entry name" value="Immunoglobulins"/>
    <property type="match status" value="3"/>
</dbReference>
<dbReference type="CDD" id="cd00063">
    <property type="entry name" value="FN3"/>
    <property type="match status" value="1"/>
</dbReference>
<dbReference type="SUPFAM" id="SSF49265">
    <property type="entry name" value="Fibronectin type III"/>
    <property type="match status" value="1"/>
</dbReference>
<evidence type="ECO:0000313" key="4">
    <source>
        <dbReference type="EMBL" id="OQP56422.1"/>
    </source>
</evidence>
<feature type="region of interest" description="Disordered" evidence="1">
    <location>
        <begin position="1281"/>
        <end position="1300"/>
    </location>
</feature>
<evidence type="ECO:0000259" key="3">
    <source>
        <dbReference type="PROSITE" id="PS50853"/>
    </source>
</evidence>
<dbReference type="InterPro" id="IPR045619">
    <property type="entry name" value="DUF6443"/>
</dbReference>
<proteinExistence type="predicted"/>
<dbReference type="InterPro" id="IPR003961">
    <property type="entry name" value="FN3_dom"/>
</dbReference>
<dbReference type="InterPro" id="IPR022385">
    <property type="entry name" value="Rhs_assc_core"/>
</dbReference>
<dbReference type="InterPro" id="IPR015919">
    <property type="entry name" value="Cadherin-like_sf"/>
</dbReference>
<dbReference type="GO" id="GO:0005509">
    <property type="term" value="F:calcium ion binding"/>
    <property type="evidence" value="ECO:0007669"/>
    <property type="project" value="InterPro"/>
</dbReference>
<dbReference type="STRING" id="550983.A4R26_04475"/>
<dbReference type="Proteomes" id="UP000192276">
    <property type="component" value="Unassembled WGS sequence"/>
</dbReference>
<feature type="domain" description="Fibronectin type-III" evidence="3">
    <location>
        <begin position="196"/>
        <end position="286"/>
    </location>
</feature>
<dbReference type="Gene3D" id="2.180.10.10">
    <property type="entry name" value="RHS repeat-associated core"/>
    <property type="match status" value="2"/>
</dbReference>
<keyword evidence="5" id="KW-1185">Reference proteome</keyword>
<comment type="caution">
    <text evidence="4">The sequence shown here is derived from an EMBL/GenBank/DDBJ whole genome shotgun (WGS) entry which is preliminary data.</text>
</comment>